<dbReference type="InterPro" id="IPR050979">
    <property type="entry name" value="LD-transpeptidase"/>
</dbReference>
<comment type="caution">
    <text evidence="4">The sequence shown here is derived from an EMBL/GenBank/DDBJ whole genome shotgun (WGS) entry which is preliminary data.</text>
</comment>
<sequence>MLINRSKSAALIAGAAFFLSAATAPASADEVFSSSNQSPSRIVVRVDISEQKMTVIQDGQRVHTWPVSTARPGKITPRGTFQPQVFSPNHRSSLYNNAPMPWSVFYSGHYAIHGTDAINRLGQPASAGCVRLHPDNAKVLYSMIRNVGKQDTYIVVQE</sequence>
<feature type="active site" description="Nucleophile" evidence="1">
    <location>
        <position position="129"/>
    </location>
</feature>
<dbReference type="PANTHER" id="PTHR30582:SF2">
    <property type="entry name" value="L,D-TRANSPEPTIDASE YCIB-RELATED"/>
    <property type="match status" value="1"/>
</dbReference>
<feature type="active site" description="Proton donor/acceptor" evidence="1">
    <location>
        <position position="113"/>
    </location>
</feature>
<comment type="pathway">
    <text evidence="1">Cell wall biogenesis; peptidoglycan biosynthesis.</text>
</comment>
<feature type="signal peptide" evidence="2">
    <location>
        <begin position="1"/>
        <end position="28"/>
    </location>
</feature>
<keyword evidence="1" id="KW-0133">Cell shape</keyword>
<dbReference type="PANTHER" id="PTHR30582">
    <property type="entry name" value="L,D-TRANSPEPTIDASE"/>
    <property type="match status" value="1"/>
</dbReference>
<evidence type="ECO:0000256" key="2">
    <source>
        <dbReference type="SAM" id="SignalP"/>
    </source>
</evidence>
<feature type="domain" description="L,D-TPase catalytic" evidence="3">
    <location>
        <begin position="42"/>
        <end position="157"/>
    </location>
</feature>
<evidence type="ECO:0000313" key="4">
    <source>
        <dbReference type="EMBL" id="MBV7378836.1"/>
    </source>
</evidence>
<evidence type="ECO:0000313" key="5">
    <source>
        <dbReference type="Proteomes" id="UP000756530"/>
    </source>
</evidence>
<keyword evidence="2" id="KW-0732">Signal</keyword>
<keyword evidence="1" id="KW-0573">Peptidoglycan synthesis</keyword>
<dbReference type="EMBL" id="JAHUZE010000002">
    <property type="protein sequence ID" value="MBV7378836.1"/>
    <property type="molecule type" value="Genomic_DNA"/>
</dbReference>
<keyword evidence="5" id="KW-1185">Reference proteome</keyword>
<keyword evidence="1" id="KW-0961">Cell wall biogenesis/degradation</keyword>
<dbReference type="PROSITE" id="PS52029">
    <property type="entry name" value="LD_TPASE"/>
    <property type="match status" value="1"/>
</dbReference>
<dbReference type="Pfam" id="PF03734">
    <property type="entry name" value="YkuD"/>
    <property type="match status" value="1"/>
</dbReference>
<dbReference type="RefSeq" id="WP_218392011.1">
    <property type="nucleotide sequence ID" value="NZ_JAHUZE010000002.1"/>
</dbReference>
<gene>
    <name evidence="4" type="ORF">KJP28_07840</name>
</gene>
<accession>A0ABS6T2T6</accession>
<organism evidence="4 5">
    <name type="scientific">Maritimibacter dapengensis</name>
    <dbReference type="NCBI Taxonomy" id="2836868"/>
    <lineage>
        <taxon>Bacteria</taxon>
        <taxon>Pseudomonadati</taxon>
        <taxon>Pseudomonadota</taxon>
        <taxon>Alphaproteobacteria</taxon>
        <taxon>Rhodobacterales</taxon>
        <taxon>Roseobacteraceae</taxon>
        <taxon>Maritimibacter</taxon>
    </lineage>
</organism>
<dbReference type="InterPro" id="IPR005490">
    <property type="entry name" value="LD_TPept_cat_dom"/>
</dbReference>
<name>A0ABS6T2T6_9RHOB</name>
<feature type="chain" id="PRO_5045089663" evidence="2">
    <location>
        <begin position="29"/>
        <end position="158"/>
    </location>
</feature>
<reference evidence="4 5" key="1">
    <citation type="submission" date="2021-05" db="EMBL/GenBank/DDBJ databases">
        <title>Culturable bacteria isolated from Daya Bay.</title>
        <authorList>
            <person name="Zheng W."/>
            <person name="Yu S."/>
            <person name="Huang Y."/>
        </authorList>
    </citation>
    <scope>NUCLEOTIDE SEQUENCE [LARGE SCALE GENOMIC DNA]</scope>
    <source>
        <strain evidence="4 5">DP4N28-5</strain>
    </source>
</reference>
<protein>
    <submittedName>
        <fullName evidence="4">L,D-transpeptidase</fullName>
    </submittedName>
</protein>
<dbReference type="Proteomes" id="UP000756530">
    <property type="component" value="Unassembled WGS sequence"/>
</dbReference>
<evidence type="ECO:0000256" key="1">
    <source>
        <dbReference type="PROSITE-ProRule" id="PRU01373"/>
    </source>
</evidence>
<evidence type="ECO:0000259" key="3">
    <source>
        <dbReference type="PROSITE" id="PS52029"/>
    </source>
</evidence>
<proteinExistence type="predicted"/>
<dbReference type="CDD" id="cd16913">
    <property type="entry name" value="YkuD_like"/>
    <property type="match status" value="1"/>
</dbReference>